<evidence type="ECO:0000313" key="1">
    <source>
        <dbReference type="EMBL" id="EXB05214.1"/>
    </source>
</evidence>
<dbReference type="Proteomes" id="UP000020595">
    <property type="component" value="Unassembled WGS sequence"/>
</dbReference>
<gene>
    <name evidence="1" type="ORF">J512_2424</name>
</gene>
<dbReference type="InterPro" id="IPR014974">
    <property type="entry name" value="DUF1833"/>
</dbReference>
<organism evidence="1 2">
    <name type="scientific">Acinetobacter baumannii (strain 1295743)</name>
    <dbReference type="NCBI Taxonomy" id="1310613"/>
    <lineage>
        <taxon>Bacteria</taxon>
        <taxon>Pseudomonadati</taxon>
        <taxon>Pseudomonadota</taxon>
        <taxon>Gammaproteobacteria</taxon>
        <taxon>Moraxellales</taxon>
        <taxon>Moraxellaceae</taxon>
        <taxon>Acinetobacter</taxon>
        <taxon>Acinetobacter calcoaceticus/baumannii complex</taxon>
    </lineage>
</organism>
<dbReference type="AlphaFoldDB" id="A0A009IKG4"/>
<dbReference type="RefSeq" id="WP_032051283.1">
    <property type="nucleotide sequence ID" value="NZ_JEWH01000030.1"/>
</dbReference>
<evidence type="ECO:0008006" key="3">
    <source>
        <dbReference type="Google" id="ProtNLM"/>
    </source>
</evidence>
<proteinExistence type="predicted"/>
<dbReference type="Pfam" id="PF08875">
    <property type="entry name" value="DUF1833"/>
    <property type="match status" value="1"/>
</dbReference>
<protein>
    <recommendedName>
        <fullName evidence="3">DUF1833 domain-containing protein</fullName>
    </recommendedName>
</protein>
<dbReference type="EMBL" id="JEWH01000030">
    <property type="protein sequence ID" value="EXB05214.1"/>
    <property type="molecule type" value="Genomic_DNA"/>
</dbReference>
<accession>A0A009IKG4</accession>
<reference evidence="1 2" key="1">
    <citation type="submission" date="2014-02" db="EMBL/GenBank/DDBJ databases">
        <title>Comparative genomics and transcriptomics to identify genetic mechanisms underlying the emergence of carbapenem resistant Acinetobacter baumannii (CRAb).</title>
        <authorList>
            <person name="Harris A.D."/>
            <person name="Johnson K.J."/>
            <person name="George J."/>
            <person name="Shefchek K."/>
            <person name="Daugherty S.C."/>
            <person name="Parankush S."/>
            <person name="Sadzewicz L."/>
            <person name="Tallon L."/>
            <person name="Sengamalay N."/>
            <person name="Hazen T.H."/>
            <person name="Rasko D.A."/>
        </authorList>
    </citation>
    <scope>NUCLEOTIDE SEQUENCE [LARGE SCALE GENOMIC DNA]</scope>
    <source>
        <strain evidence="1 2">1295743</strain>
    </source>
</reference>
<name>A0A009IKG4_ACIB9</name>
<dbReference type="PATRIC" id="fig|1310613.3.peg.2334"/>
<evidence type="ECO:0000313" key="2">
    <source>
        <dbReference type="Proteomes" id="UP000020595"/>
    </source>
</evidence>
<sequence length="168" mass="18849">MPDYTSFFLNSSSGVVPLECVEISHPDFTEPFRFIKNDTEGVTVKHEATGPDVPYEYQPMSIQRSTVTNDLDQKLSLTIADVDDELIKSVVSARLGANWKVRPSVKWRLYRDDELTAPMVSLQTLEIATLSKDNSGNCTFDAQAPELNSVKTGEIYSLERFPLLRGMI</sequence>
<comment type="caution">
    <text evidence="1">The sequence shown here is derived from an EMBL/GenBank/DDBJ whole genome shotgun (WGS) entry which is preliminary data.</text>
</comment>